<dbReference type="PANTHER" id="PTHR11390">
    <property type="entry name" value="PROKARYOTIC DNA TOPOISOMERASE"/>
    <property type="match status" value="1"/>
</dbReference>
<dbReference type="FunFam" id="3.40.50.140:FF:000003">
    <property type="entry name" value="DNA topoisomerase"/>
    <property type="match status" value="1"/>
</dbReference>
<feature type="compositionally biased region" description="Basic and acidic residues" evidence="12">
    <location>
        <begin position="723"/>
        <end position="736"/>
    </location>
</feature>
<keyword evidence="5" id="KW-0479">Metal-binding</keyword>
<dbReference type="Gene3D" id="4.10.60.10">
    <property type="entry name" value="Zinc finger, CCHC-type"/>
    <property type="match status" value="1"/>
</dbReference>
<gene>
    <name evidence="16" type="ORF">WJX81_003569</name>
</gene>
<keyword evidence="10" id="KW-0863">Zinc-finger</keyword>
<keyword evidence="17" id="KW-1185">Reference proteome</keyword>
<dbReference type="GO" id="GO:0005634">
    <property type="term" value="C:nucleus"/>
    <property type="evidence" value="ECO:0007669"/>
    <property type="project" value="TreeGrafter"/>
</dbReference>
<evidence type="ECO:0000259" key="13">
    <source>
        <dbReference type="PROSITE" id="PS50158"/>
    </source>
</evidence>
<dbReference type="SUPFAM" id="SSF57756">
    <property type="entry name" value="Retrovirus zinc finger-like domains"/>
    <property type="match status" value="1"/>
</dbReference>
<evidence type="ECO:0000256" key="7">
    <source>
        <dbReference type="ARBA" id="ARBA00023029"/>
    </source>
</evidence>
<dbReference type="InterPro" id="IPR036875">
    <property type="entry name" value="Znf_CCHC_sf"/>
</dbReference>
<feature type="domain" description="CCHC-type" evidence="13">
    <location>
        <begin position="797"/>
        <end position="812"/>
    </location>
</feature>
<evidence type="ECO:0000256" key="12">
    <source>
        <dbReference type="SAM" id="MobiDB-lite"/>
    </source>
</evidence>
<dbReference type="AlphaFoldDB" id="A0AAW1R275"/>
<dbReference type="SMART" id="SM00493">
    <property type="entry name" value="TOPRIM"/>
    <property type="match status" value="1"/>
</dbReference>
<dbReference type="InterPro" id="IPR013824">
    <property type="entry name" value="Topo_IA_cen_sub1"/>
</dbReference>
<dbReference type="SMART" id="SM00436">
    <property type="entry name" value="TOP1Bc"/>
    <property type="match status" value="1"/>
</dbReference>
<proteinExistence type="inferred from homology"/>
<comment type="caution">
    <text evidence="16">The sequence shown here is derived from an EMBL/GenBank/DDBJ whole genome shotgun (WGS) entry which is preliminary data.</text>
</comment>
<dbReference type="FunFam" id="1.10.290.10:FF:000003">
    <property type="entry name" value="DNA topoisomerase"/>
    <property type="match status" value="1"/>
</dbReference>
<comment type="similarity">
    <text evidence="3 11">Belongs to the type IA topoisomerase family.</text>
</comment>
<dbReference type="SUPFAM" id="SSF56712">
    <property type="entry name" value="Prokaryotic type I DNA topoisomerase"/>
    <property type="match status" value="1"/>
</dbReference>
<evidence type="ECO:0000256" key="9">
    <source>
        <dbReference type="ARBA" id="ARBA00023235"/>
    </source>
</evidence>
<dbReference type="SMART" id="SM00343">
    <property type="entry name" value="ZnF_C2HC"/>
    <property type="match status" value="1"/>
</dbReference>
<keyword evidence="7 11" id="KW-0799">Topoisomerase</keyword>
<evidence type="ECO:0000313" key="16">
    <source>
        <dbReference type="EMBL" id="KAK9827312.1"/>
    </source>
</evidence>
<dbReference type="Gene3D" id="1.10.460.10">
    <property type="entry name" value="Topoisomerase I, domain 2"/>
    <property type="match status" value="1"/>
</dbReference>
<evidence type="ECO:0000256" key="5">
    <source>
        <dbReference type="ARBA" id="ARBA00022723"/>
    </source>
</evidence>
<dbReference type="CDD" id="cd00186">
    <property type="entry name" value="TOP1Ac"/>
    <property type="match status" value="1"/>
</dbReference>
<comment type="cofactor">
    <cofactor evidence="2">
        <name>Mg(2+)</name>
        <dbReference type="ChEBI" id="CHEBI:18420"/>
    </cofactor>
</comment>
<dbReference type="InterPro" id="IPR000380">
    <property type="entry name" value="Topo_IA"/>
</dbReference>
<dbReference type="Proteomes" id="UP001445335">
    <property type="component" value="Unassembled WGS sequence"/>
</dbReference>
<protein>
    <recommendedName>
        <fullName evidence="4 11">DNA topoisomerase</fullName>
        <ecNumber evidence="4 11">5.6.2.1</ecNumber>
    </recommendedName>
</protein>
<dbReference type="Pfam" id="PF00098">
    <property type="entry name" value="zf-CCHC"/>
    <property type="match status" value="1"/>
</dbReference>
<dbReference type="GO" id="GO:0006310">
    <property type="term" value="P:DNA recombination"/>
    <property type="evidence" value="ECO:0007669"/>
    <property type="project" value="TreeGrafter"/>
</dbReference>
<dbReference type="PROSITE" id="PS50158">
    <property type="entry name" value="ZF_CCHC"/>
    <property type="match status" value="1"/>
</dbReference>
<dbReference type="EMBL" id="JALJOU010000059">
    <property type="protein sequence ID" value="KAK9827312.1"/>
    <property type="molecule type" value="Genomic_DNA"/>
</dbReference>
<dbReference type="GO" id="GO:0003677">
    <property type="term" value="F:DNA binding"/>
    <property type="evidence" value="ECO:0007669"/>
    <property type="project" value="UniProtKB-KW"/>
</dbReference>
<feature type="region of interest" description="Disordered" evidence="12">
    <location>
        <begin position="693"/>
        <end position="787"/>
    </location>
</feature>
<dbReference type="InterPro" id="IPR023405">
    <property type="entry name" value="Topo_IA_core_domain"/>
</dbReference>
<dbReference type="InterPro" id="IPR013497">
    <property type="entry name" value="Topo_IA_cen"/>
</dbReference>
<dbReference type="SMART" id="SM00437">
    <property type="entry name" value="TOP1Ac"/>
    <property type="match status" value="1"/>
</dbReference>
<dbReference type="InterPro" id="IPR001878">
    <property type="entry name" value="Znf_CCHC"/>
</dbReference>
<evidence type="ECO:0000256" key="11">
    <source>
        <dbReference type="RuleBase" id="RU362092"/>
    </source>
</evidence>
<evidence type="ECO:0000256" key="8">
    <source>
        <dbReference type="ARBA" id="ARBA00023125"/>
    </source>
</evidence>
<dbReference type="InterPro" id="IPR006171">
    <property type="entry name" value="TOPRIM_dom"/>
</dbReference>
<dbReference type="Gene3D" id="2.70.20.10">
    <property type="entry name" value="Topoisomerase I, domain 3"/>
    <property type="match status" value="1"/>
</dbReference>
<dbReference type="GO" id="GO:0031422">
    <property type="term" value="C:RecQ family helicase-topoisomerase III complex"/>
    <property type="evidence" value="ECO:0007669"/>
    <property type="project" value="TreeGrafter"/>
</dbReference>
<accession>A0AAW1R275</accession>
<name>A0AAW1R275_9CHLO</name>
<evidence type="ECO:0000256" key="2">
    <source>
        <dbReference type="ARBA" id="ARBA00001946"/>
    </source>
</evidence>
<keyword evidence="6" id="KW-0862">Zinc</keyword>
<evidence type="ECO:0000256" key="4">
    <source>
        <dbReference type="ARBA" id="ARBA00012891"/>
    </source>
</evidence>
<evidence type="ECO:0000256" key="3">
    <source>
        <dbReference type="ARBA" id="ARBA00009446"/>
    </source>
</evidence>
<dbReference type="EC" id="5.6.2.1" evidence="4 11"/>
<feature type="compositionally biased region" description="Gly residues" evidence="12">
    <location>
        <begin position="694"/>
        <end position="719"/>
    </location>
</feature>
<feature type="domain" description="Toprim" evidence="14">
    <location>
        <begin position="4"/>
        <end position="149"/>
    </location>
</feature>
<evidence type="ECO:0000259" key="15">
    <source>
        <dbReference type="PROSITE" id="PS52039"/>
    </source>
</evidence>
<dbReference type="InterPro" id="IPR003602">
    <property type="entry name" value="Topo_IA_DNA-bd_dom"/>
</dbReference>
<dbReference type="GO" id="GO:0006281">
    <property type="term" value="P:DNA repair"/>
    <property type="evidence" value="ECO:0007669"/>
    <property type="project" value="TreeGrafter"/>
</dbReference>
<dbReference type="InterPro" id="IPR003601">
    <property type="entry name" value="Topo_IA_2"/>
</dbReference>
<dbReference type="InterPro" id="IPR013825">
    <property type="entry name" value="Topo_IA_cen_sub2"/>
</dbReference>
<comment type="function">
    <text evidence="11">Introduces a single-strand break via transesterification at a target site in duplex DNA. Releases the supercoiling and torsional tension of DNA introduced during the DNA replication and transcription by transiently cleaving and rejoining one strand of the DNA duplex. The scissile phosphodiester is attacked by the catalytic tyrosine of the enzyme, resulting in the formation of a DNA-(5'-phosphotyrosyl)-enzyme intermediate and the expulsion of a 3'-OH DNA strand.</text>
</comment>
<evidence type="ECO:0000256" key="6">
    <source>
        <dbReference type="ARBA" id="ARBA00022833"/>
    </source>
</evidence>
<dbReference type="InterPro" id="IPR013826">
    <property type="entry name" value="Topo_IA_cen_sub3"/>
</dbReference>
<keyword evidence="9 11" id="KW-0413">Isomerase</keyword>
<sequence>MPIKVLNVAEKNSIAVQVSSALSNSSAHRQASCSKYNPLFFFPYNINGTPCEMVFTSVAGHLLELDFTPQHKKWHGCSPAELYTAPVQKVVPQDKQAIERNLQQQARGAQWLVLWLDCDREGENIAFEVIEEIDLRIGASFTRFQTLLLQDKFDFSATGLQGDREKLLISYGPCQFPTLGLIVQREWEVQSHVAERFWSIHMSYQAPATAAGGCRCQFEWRRVRLFDHVAASVLYELCCEDPLAAVLRVAGEQRLRWPPYPLATLAMQKLAITHLRLSGERIMKLAEELYQEGFISYPRTETDVFDPDYDLMALVQQHTGDARWGPHAQRIASGQMWHPPRPGGNNDQAHPPIHPTRYTQGEGSWPQEKARLYEFIVRSFLATCSKPAVGFETRVEVDIAGELFDARGLMVRERNWLDVYPYTSWGGRDALPVFQDGQTFIPHELLLKDGMTQPPPRLSERNLIAAMERHGIGTDATVADHIKKQLDRGYATEDAQALFWPTHLGEALVGSYCKMGLSNLWQPNLRGLIERNITAVAQGRRSKEEVLAEAVQCFRADFMIAAQKQGMMEAEVAQFFPRAAGGGGGGDAALPPDGQPLGPCPRCGLPLLLCRREGEVPFVACSGVPLCRLRVFLPRGTLAAEAAEAVCGACQHGAVRKLALRFRAAALPMGYDTAMTAMLPTAASQAAGAAAATAGGGSAGSASRGGRGPAGGGHAGAAGRGRAATERGRGRQDRGRGRSGHGGAATAGNGSGIRGGGRGSARLRGREPGRRGSGAGRAPTYVSATGQPLQGGLAGNCYICRQEGHWANNCPNR</sequence>
<evidence type="ECO:0000259" key="14">
    <source>
        <dbReference type="PROSITE" id="PS50880"/>
    </source>
</evidence>
<dbReference type="PRINTS" id="PR00417">
    <property type="entry name" value="PRTPISMRASEI"/>
</dbReference>
<dbReference type="Pfam" id="PF01131">
    <property type="entry name" value="Topoisom_bac"/>
    <property type="match status" value="1"/>
</dbReference>
<evidence type="ECO:0000256" key="10">
    <source>
        <dbReference type="PROSITE-ProRule" id="PRU00047"/>
    </source>
</evidence>
<keyword evidence="8 11" id="KW-0238">DNA-binding</keyword>
<dbReference type="PROSITE" id="PS00396">
    <property type="entry name" value="TOPO_IA_1"/>
    <property type="match status" value="1"/>
</dbReference>
<organism evidence="16 17">
    <name type="scientific">Elliptochloris bilobata</name>
    <dbReference type="NCBI Taxonomy" id="381761"/>
    <lineage>
        <taxon>Eukaryota</taxon>
        <taxon>Viridiplantae</taxon>
        <taxon>Chlorophyta</taxon>
        <taxon>core chlorophytes</taxon>
        <taxon>Trebouxiophyceae</taxon>
        <taxon>Trebouxiophyceae incertae sedis</taxon>
        <taxon>Elliptochloris clade</taxon>
        <taxon>Elliptochloris</taxon>
    </lineage>
</organism>
<reference evidence="16 17" key="1">
    <citation type="journal article" date="2024" name="Nat. Commun.">
        <title>Phylogenomics reveals the evolutionary origins of lichenization in chlorophyte algae.</title>
        <authorList>
            <person name="Puginier C."/>
            <person name="Libourel C."/>
            <person name="Otte J."/>
            <person name="Skaloud P."/>
            <person name="Haon M."/>
            <person name="Grisel S."/>
            <person name="Petersen M."/>
            <person name="Berrin J.G."/>
            <person name="Delaux P.M."/>
            <person name="Dal Grande F."/>
            <person name="Keller J."/>
        </authorList>
    </citation>
    <scope>NUCLEOTIDE SEQUENCE [LARGE SCALE GENOMIC DNA]</scope>
    <source>
        <strain evidence="16 17">SAG 245.80</strain>
    </source>
</reference>
<dbReference type="InterPro" id="IPR034144">
    <property type="entry name" value="TOPRIM_TopoIII"/>
</dbReference>
<dbReference type="Gene3D" id="1.10.290.10">
    <property type="entry name" value="Topoisomerase I, domain 4"/>
    <property type="match status" value="1"/>
</dbReference>
<dbReference type="PROSITE" id="PS50880">
    <property type="entry name" value="TOPRIM"/>
    <property type="match status" value="1"/>
</dbReference>
<feature type="compositionally biased region" description="Gly residues" evidence="12">
    <location>
        <begin position="740"/>
        <end position="759"/>
    </location>
</feature>
<dbReference type="PANTHER" id="PTHR11390:SF21">
    <property type="entry name" value="DNA TOPOISOMERASE 3-ALPHA"/>
    <property type="match status" value="1"/>
</dbReference>
<dbReference type="CDD" id="cd03362">
    <property type="entry name" value="TOPRIM_TopoIA_TopoIII"/>
    <property type="match status" value="1"/>
</dbReference>
<feature type="domain" description="Topo IA-type catalytic" evidence="15">
    <location>
        <begin position="120"/>
        <end position="559"/>
    </location>
</feature>
<comment type="catalytic activity">
    <reaction evidence="1 11">
        <text>ATP-independent breakage of single-stranded DNA, followed by passage and rejoining.</text>
        <dbReference type="EC" id="5.6.2.1"/>
    </reaction>
</comment>
<dbReference type="GO" id="GO:0006265">
    <property type="term" value="P:DNA topological change"/>
    <property type="evidence" value="ECO:0007669"/>
    <property type="project" value="InterPro"/>
</dbReference>
<dbReference type="InterPro" id="IPR023406">
    <property type="entry name" value="Topo_IA_AS"/>
</dbReference>
<dbReference type="PROSITE" id="PS52039">
    <property type="entry name" value="TOPO_IA_2"/>
    <property type="match status" value="1"/>
</dbReference>
<evidence type="ECO:0000256" key="1">
    <source>
        <dbReference type="ARBA" id="ARBA00000213"/>
    </source>
</evidence>
<dbReference type="GO" id="GO:0008270">
    <property type="term" value="F:zinc ion binding"/>
    <property type="evidence" value="ECO:0007669"/>
    <property type="project" value="UniProtKB-KW"/>
</dbReference>
<dbReference type="GO" id="GO:0003917">
    <property type="term" value="F:DNA topoisomerase type I (single strand cut, ATP-independent) activity"/>
    <property type="evidence" value="ECO:0007669"/>
    <property type="project" value="UniProtKB-EC"/>
</dbReference>
<evidence type="ECO:0000313" key="17">
    <source>
        <dbReference type="Proteomes" id="UP001445335"/>
    </source>
</evidence>